<dbReference type="InterPro" id="IPR001680">
    <property type="entry name" value="WD40_rpt"/>
</dbReference>
<organism evidence="3 4">
    <name type="scientific">Chironomus riparius</name>
    <dbReference type="NCBI Taxonomy" id="315576"/>
    <lineage>
        <taxon>Eukaryota</taxon>
        <taxon>Metazoa</taxon>
        <taxon>Ecdysozoa</taxon>
        <taxon>Arthropoda</taxon>
        <taxon>Hexapoda</taxon>
        <taxon>Insecta</taxon>
        <taxon>Pterygota</taxon>
        <taxon>Neoptera</taxon>
        <taxon>Endopterygota</taxon>
        <taxon>Diptera</taxon>
        <taxon>Nematocera</taxon>
        <taxon>Chironomoidea</taxon>
        <taxon>Chironomidae</taxon>
        <taxon>Chironominae</taxon>
        <taxon>Chironomus</taxon>
    </lineage>
</organism>
<dbReference type="InterPro" id="IPR036322">
    <property type="entry name" value="WD40_repeat_dom_sf"/>
</dbReference>
<name>A0A9N9WQP8_9DIPT</name>
<dbReference type="SMART" id="SM00320">
    <property type="entry name" value="WD40"/>
    <property type="match status" value="4"/>
</dbReference>
<evidence type="ECO:0008006" key="5">
    <source>
        <dbReference type="Google" id="ProtNLM"/>
    </source>
</evidence>
<dbReference type="OrthoDB" id="10248252at2759"/>
<evidence type="ECO:0000313" key="4">
    <source>
        <dbReference type="Proteomes" id="UP001153620"/>
    </source>
</evidence>
<protein>
    <recommendedName>
        <fullName evidence="5">WD repeat-containing protein 92</fullName>
    </recommendedName>
</protein>
<keyword evidence="2" id="KW-0677">Repeat</keyword>
<accession>A0A9N9WQP8</accession>
<gene>
    <name evidence="3" type="ORF">CHIRRI_LOCUS3413</name>
</gene>
<reference evidence="3" key="2">
    <citation type="submission" date="2022-10" db="EMBL/GenBank/DDBJ databases">
        <authorList>
            <consortium name="ENA_rothamsted_submissions"/>
            <consortium name="culmorum"/>
            <person name="King R."/>
        </authorList>
    </citation>
    <scope>NUCLEOTIDE SEQUENCE</scope>
</reference>
<evidence type="ECO:0000256" key="2">
    <source>
        <dbReference type="ARBA" id="ARBA00022737"/>
    </source>
</evidence>
<sequence length="373" mass="41305">MDKVQLLSHIEKSLNYSIFDVKWIPVSAKFITIGTKSNGKGIIEIYELDSPNVNLIKEIHQDSPLKCCSFNLSSHGERHLALGDFSGKLKILDIERPEEPIYEVIAHSEIINSLDAIGGGSSNLYGAKEIVTGSRDGSVKVWDPRQKGEPVACMSATSPNDDTVKDIRDCWAVTFGDSFNNCERSVCSGYDNGDIKLFDLRKMALRWETTLKNGVCSLEFDRKDIPMNKLIATTLEGGVYVYDMRTEHPTKGFTYCCEKNAGQSLGTNGCISGAKSTVWTVKHLPQNREIFMTGGGAGSIRVWNYKYPDKRFKEMSDGTKVGVAGNVQLLNAVTLSQQPIHCFDWCSEKIGLAVCGSFDQTVRVLLSTNLNLY</sequence>
<proteinExistence type="predicted"/>
<dbReference type="AlphaFoldDB" id="A0A9N9WQP8"/>
<dbReference type="PANTHER" id="PTHR10971">
    <property type="entry name" value="MRNA EXPORT FACTOR AND BUB3"/>
    <property type="match status" value="1"/>
</dbReference>
<dbReference type="SUPFAM" id="SSF50978">
    <property type="entry name" value="WD40 repeat-like"/>
    <property type="match status" value="1"/>
</dbReference>
<keyword evidence="1" id="KW-0853">WD repeat</keyword>
<evidence type="ECO:0000256" key="1">
    <source>
        <dbReference type="ARBA" id="ARBA00022574"/>
    </source>
</evidence>
<dbReference type="Gene3D" id="2.130.10.10">
    <property type="entry name" value="YVTN repeat-like/Quinoprotein amine dehydrogenase"/>
    <property type="match status" value="1"/>
</dbReference>
<keyword evidence="4" id="KW-1185">Reference proteome</keyword>
<evidence type="ECO:0000313" key="3">
    <source>
        <dbReference type="EMBL" id="CAG9800470.1"/>
    </source>
</evidence>
<dbReference type="Pfam" id="PF00400">
    <property type="entry name" value="WD40"/>
    <property type="match status" value="2"/>
</dbReference>
<reference evidence="3" key="1">
    <citation type="submission" date="2022-01" db="EMBL/GenBank/DDBJ databases">
        <authorList>
            <person name="King R."/>
        </authorList>
    </citation>
    <scope>NUCLEOTIDE SEQUENCE</scope>
</reference>
<dbReference type="EMBL" id="OU895877">
    <property type="protein sequence ID" value="CAG9800470.1"/>
    <property type="molecule type" value="Genomic_DNA"/>
</dbReference>
<dbReference type="InterPro" id="IPR015943">
    <property type="entry name" value="WD40/YVTN_repeat-like_dom_sf"/>
</dbReference>
<dbReference type="Proteomes" id="UP001153620">
    <property type="component" value="Chromosome 1"/>
</dbReference>